<comment type="caution">
    <text evidence="9">The sequence shown here is derived from an EMBL/GenBank/DDBJ whole genome shotgun (WGS) entry which is preliminary data.</text>
</comment>
<evidence type="ECO:0000256" key="8">
    <source>
        <dbReference type="PIRNR" id="PIRNR015894"/>
    </source>
</evidence>
<dbReference type="GO" id="GO:0032259">
    <property type="term" value="P:methylation"/>
    <property type="evidence" value="ECO:0007669"/>
    <property type="project" value="UniProtKB-KW"/>
</dbReference>
<sequence>IRFKMAHKKVSCGLDFSHCSDIQSCVDSACKSGYDFISVPIFHPRFKREFMSGPARGRTGPQTRSDMVLTANDWGSLVVGKITTDLALDSPHALTRKNAEKMFLQELNYMAHLSVPAVLIKLRNKNCVQFARSLNEHGLRGFNQQYWVQVPMKSPIDDTCDLDLGELADDTSEGSTIDGSTDKWKDDTWEWWNQFRTMCDGSKKLGVALELTADLPSDDIIERWLGEPVKVAILPTSIFLTNKKGFPVLSKAHQGIIKALYKLDTQMIITGANRHPEKGIRSYQQYLEHLWQTREPLDPVAQFAKGYEDYLQCPLQPLMDNLESQTYEVFEKDPVKYSMYQKAVYSALLDRVPMEEKDTKVTVIMVVGAGRGPLVNASIQAASKAERKVRLYAVEKNPNAIITLMNLKEDVWGDLVTVVSSDMRVWKAPEQADILVSELLGSFSDNELSPECLDGAQVFLKDDGISIPCDYTSFIAPLQSHKLYNEVRQCKDKEKPVEAAFEVPYVVRLHNCHLLDKPKPVFYFQHPNREEHDNSRYSCMEFDVKTNAVIHGLGGYFETTLYKDIFLSIVPETHSHGMFSWFPMLFPIREPMYVRKGDKVILHFWRRCTEKNVWYEWCISGPTATPIHNPKGRSYMIGL</sequence>
<organism evidence="9 10">
    <name type="scientific">Owenia fusiformis</name>
    <name type="common">Polychaete worm</name>
    <dbReference type="NCBI Taxonomy" id="6347"/>
    <lineage>
        <taxon>Eukaryota</taxon>
        <taxon>Metazoa</taxon>
        <taxon>Spiralia</taxon>
        <taxon>Lophotrochozoa</taxon>
        <taxon>Annelida</taxon>
        <taxon>Polychaeta</taxon>
        <taxon>Sedentaria</taxon>
        <taxon>Canalipalpata</taxon>
        <taxon>Sabellida</taxon>
        <taxon>Oweniida</taxon>
        <taxon>Oweniidae</taxon>
        <taxon>Owenia</taxon>
    </lineage>
</organism>
<feature type="non-terminal residue" evidence="9">
    <location>
        <position position="1"/>
    </location>
</feature>
<dbReference type="InterPro" id="IPR025799">
    <property type="entry name" value="Arg_MeTrfase"/>
</dbReference>
<evidence type="ECO:0000313" key="10">
    <source>
        <dbReference type="Proteomes" id="UP000749559"/>
    </source>
</evidence>
<dbReference type="FunFam" id="2.70.160.11:FF:000003">
    <property type="entry name" value="Protein arginine N-methyltransferase 5"/>
    <property type="match status" value="1"/>
</dbReference>
<dbReference type="Pfam" id="PF05185">
    <property type="entry name" value="PRMT5"/>
    <property type="match status" value="1"/>
</dbReference>
<evidence type="ECO:0000256" key="1">
    <source>
        <dbReference type="ARBA" id="ARBA00022603"/>
    </source>
</evidence>
<comment type="similarity">
    <text evidence="8">Belongs to the class I-like SAM-binding methyltransferase superfamily.</text>
</comment>
<dbReference type="PIRSF" id="PIRSF015894">
    <property type="entry name" value="Skb1_MeTrfase"/>
    <property type="match status" value="1"/>
</dbReference>
<dbReference type="SUPFAM" id="SSF53335">
    <property type="entry name" value="S-adenosyl-L-methionine-dependent methyltransferases"/>
    <property type="match status" value="1"/>
</dbReference>
<dbReference type="FunFam" id="3.40.50.150:FF:000029">
    <property type="entry name" value="Protein arginine N-methyltransferase 5"/>
    <property type="match status" value="1"/>
</dbReference>
<dbReference type="GO" id="GO:0006355">
    <property type="term" value="P:regulation of DNA-templated transcription"/>
    <property type="evidence" value="ECO:0007669"/>
    <property type="project" value="TreeGrafter"/>
</dbReference>
<dbReference type="InterPro" id="IPR029063">
    <property type="entry name" value="SAM-dependent_MTases_sf"/>
</dbReference>
<protein>
    <recommendedName>
        <fullName evidence="8">Protein arginine N-methyltransferase</fullName>
    </recommendedName>
</protein>
<keyword evidence="3 8" id="KW-0949">S-adenosyl-L-methionine</keyword>
<evidence type="ECO:0000256" key="6">
    <source>
        <dbReference type="ARBA" id="ARBA00023163"/>
    </source>
</evidence>
<dbReference type="PANTHER" id="PTHR10738:SF0">
    <property type="entry name" value="PROTEIN ARGININE N-METHYLTRANSFERASE 5"/>
    <property type="match status" value="1"/>
</dbReference>
<dbReference type="GO" id="GO:0035243">
    <property type="term" value="F:protein-arginine omega-N symmetric methyltransferase activity"/>
    <property type="evidence" value="ECO:0007669"/>
    <property type="project" value="UniProtKB-EC"/>
</dbReference>
<proteinExistence type="inferred from homology"/>
<dbReference type="Pfam" id="PF17285">
    <property type="entry name" value="PRMT5_TIM"/>
    <property type="match status" value="1"/>
</dbReference>
<evidence type="ECO:0000256" key="4">
    <source>
        <dbReference type="ARBA" id="ARBA00022853"/>
    </source>
</evidence>
<dbReference type="GO" id="GO:0044020">
    <property type="term" value="F:histone H4R3 methyltransferase activity"/>
    <property type="evidence" value="ECO:0007669"/>
    <property type="project" value="UniProtKB-ARBA"/>
</dbReference>
<dbReference type="GO" id="GO:0005634">
    <property type="term" value="C:nucleus"/>
    <property type="evidence" value="ECO:0007669"/>
    <property type="project" value="TreeGrafter"/>
</dbReference>
<reference evidence="9" key="1">
    <citation type="submission" date="2022-03" db="EMBL/GenBank/DDBJ databases">
        <authorList>
            <person name="Martin C."/>
        </authorList>
    </citation>
    <scope>NUCLEOTIDE SEQUENCE</scope>
</reference>
<dbReference type="Gene3D" id="3.40.50.150">
    <property type="entry name" value="Vaccinia Virus protein VP39"/>
    <property type="match status" value="1"/>
</dbReference>
<dbReference type="Pfam" id="PF17286">
    <property type="entry name" value="PRMT5_C"/>
    <property type="match status" value="1"/>
</dbReference>
<dbReference type="InterPro" id="IPR007857">
    <property type="entry name" value="Arg_MeTrfase_PRMT5"/>
</dbReference>
<dbReference type="Gene3D" id="2.70.160.11">
    <property type="entry name" value="Hnrnp arginine n-methyltransferase1"/>
    <property type="match status" value="1"/>
</dbReference>
<keyword evidence="6" id="KW-0804">Transcription</keyword>
<dbReference type="PROSITE" id="PS51678">
    <property type="entry name" value="SAM_MT_PRMT"/>
    <property type="match status" value="1"/>
</dbReference>
<evidence type="ECO:0000256" key="2">
    <source>
        <dbReference type="ARBA" id="ARBA00022679"/>
    </source>
</evidence>
<dbReference type="EMBL" id="CAIIXF020000003">
    <property type="protein sequence ID" value="CAH1778835.1"/>
    <property type="molecule type" value="Genomic_DNA"/>
</dbReference>
<keyword evidence="1 8" id="KW-0489">Methyltransferase</keyword>
<dbReference type="InterPro" id="IPR035248">
    <property type="entry name" value="PRMT5_C"/>
</dbReference>
<evidence type="ECO:0000256" key="7">
    <source>
        <dbReference type="ARBA" id="ARBA00048612"/>
    </source>
</evidence>
<name>A0A8J1UVB1_OWEFU</name>
<evidence type="ECO:0000256" key="5">
    <source>
        <dbReference type="ARBA" id="ARBA00023015"/>
    </source>
</evidence>
<evidence type="ECO:0000313" key="9">
    <source>
        <dbReference type="EMBL" id="CAH1778835.1"/>
    </source>
</evidence>
<keyword evidence="5" id="KW-0805">Transcription regulation</keyword>
<dbReference type="AlphaFoldDB" id="A0A8J1UVB1"/>
<comment type="catalytic activity">
    <reaction evidence="7">
        <text>L-arginyl-[protein] + 2 S-adenosyl-L-methionine = N(omega),N(omega)'-dimethyl-L-arginyl-[protein] + 2 S-adenosyl-L-homocysteine + 2 H(+)</text>
        <dbReference type="Rhea" id="RHEA:48108"/>
        <dbReference type="Rhea" id="RHEA-COMP:10532"/>
        <dbReference type="Rhea" id="RHEA-COMP:11992"/>
        <dbReference type="ChEBI" id="CHEBI:15378"/>
        <dbReference type="ChEBI" id="CHEBI:29965"/>
        <dbReference type="ChEBI" id="CHEBI:57856"/>
        <dbReference type="ChEBI" id="CHEBI:59789"/>
        <dbReference type="ChEBI" id="CHEBI:88221"/>
        <dbReference type="EC" id="2.1.1.320"/>
    </reaction>
</comment>
<dbReference type="GO" id="GO:0005829">
    <property type="term" value="C:cytosol"/>
    <property type="evidence" value="ECO:0007669"/>
    <property type="project" value="TreeGrafter"/>
</dbReference>
<dbReference type="PANTHER" id="PTHR10738">
    <property type="entry name" value="PROTEIN ARGININE N-METHYLTRANSFERASE 5"/>
    <property type="match status" value="1"/>
</dbReference>
<dbReference type="Proteomes" id="UP000749559">
    <property type="component" value="Unassembled WGS sequence"/>
</dbReference>
<keyword evidence="4" id="KW-0156">Chromatin regulator</keyword>
<keyword evidence="2 8" id="KW-0808">Transferase</keyword>
<gene>
    <name evidence="9" type="ORF">OFUS_LOCUS5697</name>
</gene>
<evidence type="ECO:0000256" key="3">
    <source>
        <dbReference type="ARBA" id="ARBA00022691"/>
    </source>
</evidence>
<dbReference type="FunFam" id="3.20.20.150:FF:000008">
    <property type="entry name" value="Protein arginine N-methyltransferase 5"/>
    <property type="match status" value="1"/>
</dbReference>
<accession>A0A8J1UVB1</accession>
<keyword evidence="10" id="KW-1185">Reference proteome</keyword>
<dbReference type="OrthoDB" id="1368803at2759"/>
<dbReference type="Gene3D" id="3.20.20.150">
    <property type="entry name" value="Divalent-metal-dependent TIM barrel enzymes"/>
    <property type="match status" value="1"/>
</dbReference>
<dbReference type="InterPro" id="IPR035247">
    <property type="entry name" value="PRMT5_TIM"/>
</dbReference>
<dbReference type="InterPro" id="IPR035075">
    <property type="entry name" value="PRMT5"/>
</dbReference>